<dbReference type="Proteomes" id="UP001230908">
    <property type="component" value="Unassembled WGS sequence"/>
</dbReference>
<evidence type="ECO:0000256" key="2">
    <source>
        <dbReference type="ARBA" id="ARBA00022448"/>
    </source>
</evidence>
<feature type="domain" description="ABC transmembrane type-1" evidence="9">
    <location>
        <begin position="62"/>
        <end position="251"/>
    </location>
</feature>
<comment type="similarity">
    <text evidence="8">Belongs to the binding-protein-dependent transport system permease family.</text>
</comment>
<dbReference type="InterPro" id="IPR035906">
    <property type="entry name" value="MetI-like_sf"/>
</dbReference>
<evidence type="ECO:0000256" key="4">
    <source>
        <dbReference type="ARBA" id="ARBA00022519"/>
    </source>
</evidence>
<feature type="transmembrane region" description="Helical" evidence="8">
    <location>
        <begin position="174"/>
        <end position="199"/>
    </location>
</feature>
<evidence type="ECO:0000313" key="10">
    <source>
        <dbReference type="EMBL" id="MDQ7907513.1"/>
    </source>
</evidence>
<sequence length="266" mass="28013">MKAGRSSLYALVFLIALLVTVPTLFLIPMSLSSGTTFQFPPPGLSGRWYQNLVEEPEWRAAAVTSLKVAAMVTPLALVIGTCAAFGLLRLGRRLRTAGFTTLISPLVVPHILLALAIYGTFLKLDLSGTLQGLVLGQTALAVPFVLIPVLTRLQGYDRSMTSAALSLGASPLTAFRTVTLPLILPGIAAGAVFAFVASFDELVVALLLQGPGATTLPVQMFNSVTEEANPTISAASTILVVVVSLVILLVQLGWIRTDQKAGLHGH</sequence>
<evidence type="ECO:0000313" key="11">
    <source>
        <dbReference type="Proteomes" id="UP001230908"/>
    </source>
</evidence>
<keyword evidence="11" id="KW-1185">Reference proteome</keyword>
<evidence type="ECO:0000256" key="3">
    <source>
        <dbReference type="ARBA" id="ARBA00022475"/>
    </source>
</evidence>
<proteinExistence type="inferred from homology"/>
<keyword evidence="6 8" id="KW-1133">Transmembrane helix</keyword>
<dbReference type="PANTHER" id="PTHR43357:SF4">
    <property type="entry name" value="INNER MEMBRANE ABC TRANSPORTER PERMEASE PROTEIN YDCV"/>
    <property type="match status" value="1"/>
</dbReference>
<dbReference type="PANTHER" id="PTHR43357">
    <property type="entry name" value="INNER MEMBRANE ABC TRANSPORTER PERMEASE PROTEIN YDCV"/>
    <property type="match status" value="1"/>
</dbReference>
<dbReference type="Pfam" id="PF00528">
    <property type="entry name" value="BPD_transp_1"/>
    <property type="match status" value="1"/>
</dbReference>
<keyword evidence="3" id="KW-1003">Cell membrane</keyword>
<gene>
    <name evidence="10" type="ORF">RB614_23620</name>
</gene>
<feature type="transmembrane region" description="Helical" evidence="8">
    <location>
        <begin position="232"/>
        <end position="255"/>
    </location>
</feature>
<name>A0ABU0ZKE6_9ACTN</name>
<dbReference type="SUPFAM" id="SSF161098">
    <property type="entry name" value="MetI-like"/>
    <property type="match status" value="1"/>
</dbReference>
<reference evidence="10 11" key="1">
    <citation type="submission" date="2023-08" db="EMBL/GenBank/DDBJ databases">
        <title>Phytohabitans sansha sp. nov., isolated from marine sediment.</title>
        <authorList>
            <person name="Zhao Y."/>
            <person name="Yi K."/>
        </authorList>
    </citation>
    <scope>NUCLEOTIDE SEQUENCE [LARGE SCALE GENOMIC DNA]</scope>
    <source>
        <strain evidence="10 11">ZYX-F-186</strain>
    </source>
</reference>
<comment type="subcellular location">
    <subcellularLocation>
        <location evidence="1">Cell inner membrane</location>
        <topology evidence="1">Multi-pass membrane protein</topology>
    </subcellularLocation>
    <subcellularLocation>
        <location evidence="8">Cell membrane</location>
        <topology evidence="8">Multi-pass membrane protein</topology>
    </subcellularLocation>
</comment>
<feature type="transmembrane region" description="Helical" evidence="8">
    <location>
        <begin position="133"/>
        <end position="153"/>
    </location>
</feature>
<evidence type="ECO:0000256" key="7">
    <source>
        <dbReference type="ARBA" id="ARBA00023136"/>
    </source>
</evidence>
<evidence type="ECO:0000256" key="1">
    <source>
        <dbReference type="ARBA" id="ARBA00004429"/>
    </source>
</evidence>
<keyword evidence="7 8" id="KW-0472">Membrane</keyword>
<evidence type="ECO:0000256" key="5">
    <source>
        <dbReference type="ARBA" id="ARBA00022692"/>
    </source>
</evidence>
<keyword evidence="5 8" id="KW-0812">Transmembrane</keyword>
<dbReference type="Gene3D" id="1.10.3720.10">
    <property type="entry name" value="MetI-like"/>
    <property type="match status" value="1"/>
</dbReference>
<feature type="transmembrane region" description="Helical" evidence="8">
    <location>
        <begin position="58"/>
        <end position="87"/>
    </location>
</feature>
<evidence type="ECO:0000259" key="9">
    <source>
        <dbReference type="PROSITE" id="PS50928"/>
    </source>
</evidence>
<dbReference type="RefSeq" id="WP_308714792.1">
    <property type="nucleotide sequence ID" value="NZ_JAVHUY010000022.1"/>
</dbReference>
<organism evidence="10 11">
    <name type="scientific">Phytohabitans maris</name>
    <dbReference type="NCBI Taxonomy" id="3071409"/>
    <lineage>
        <taxon>Bacteria</taxon>
        <taxon>Bacillati</taxon>
        <taxon>Actinomycetota</taxon>
        <taxon>Actinomycetes</taxon>
        <taxon>Micromonosporales</taxon>
        <taxon>Micromonosporaceae</taxon>
    </lineage>
</organism>
<feature type="transmembrane region" description="Helical" evidence="8">
    <location>
        <begin position="99"/>
        <end position="121"/>
    </location>
</feature>
<dbReference type="EMBL" id="JAVHUY010000022">
    <property type="protein sequence ID" value="MDQ7907513.1"/>
    <property type="molecule type" value="Genomic_DNA"/>
</dbReference>
<keyword evidence="4" id="KW-0997">Cell inner membrane</keyword>
<evidence type="ECO:0000256" key="6">
    <source>
        <dbReference type="ARBA" id="ARBA00022989"/>
    </source>
</evidence>
<dbReference type="InterPro" id="IPR000515">
    <property type="entry name" value="MetI-like"/>
</dbReference>
<protein>
    <submittedName>
        <fullName evidence="10">ABC transporter permease</fullName>
    </submittedName>
</protein>
<dbReference type="PROSITE" id="PS50928">
    <property type="entry name" value="ABC_TM1"/>
    <property type="match status" value="1"/>
</dbReference>
<evidence type="ECO:0000256" key="8">
    <source>
        <dbReference type="RuleBase" id="RU363032"/>
    </source>
</evidence>
<keyword evidence="2 8" id="KW-0813">Transport</keyword>
<accession>A0ABU0ZKE6</accession>
<comment type="caution">
    <text evidence="10">The sequence shown here is derived from an EMBL/GenBank/DDBJ whole genome shotgun (WGS) entry which is preliminary data.</text>
</comment>
<dbReference type="CDD" id="cd06261">
    <property type="entry name" value="TM_PBP2"/>
    <property type="match status" value="1"/>
</dbReference>